<feature type="region of interest" description="Disordered" evidence="1">
    <location>
        <begin position="49"/>
        <end position="72"/>
    </location>
</feature>
<accession>A0A1L5NR21</accession>
<dbReference type="EMBL" id="CP017104">
    <property type="protein sequence ID" value="APO70355.1"/>
    <property type="molecule type" value="Genomic_DNA"/>
</dbReference>
<name>A0A1L5NR21_9HYPH</name>
<gene>
    <name evidence="2" type="ORF">IE4872_PC00333</name>
</gene>
<dbReference type="AlphaFoldDB" id="A0A1L5NR21"/>
<evidence type="ECO:0000313" key="2">
    <source>
        <dbReference type="EMBL" id="APO70355.1"/>
    </source>
</evidence>
<proteinExistence type="predicted"/>
<feature type="region of interest" description="Disordered" evidence="1">
    <location>
        <begin position="1"/>
        <end position="21"/>
    </location>
</feature>
<keyword evidence="2" id="KW-0614">Plasmid</keyword>
<feature type="compositionally biased region" description="Basic and acidic residues" evidence="1">
    <location>
        <begin position="7"/>
        <end position="19"/>
    </location>
</feature>
<dbReference type="Proteomes" id="UP000184749">
    <property type="component" value="Plasmid pRgalIE4872c"/>
</dbReference>
<evidence type="ECO:0000313" key="3">
    <source>
        <dbReference type="Proteomes" id="UP000184749"/>
    </source>
</evidence>
<organism evidence="2 3">
    <name type="scientific">Rhizobium gallicum</name>
    <dbReference type="NCBI Taxonomy" id="56730"/>
    <lineage>
        <taxon>Bacteria</taxon>
        <taxon>Pseudomonadati</taxon>
        <taxon>Pseudomonadota</taxon>
        <taxon>Alphaproteobacteria</taxon>
        <taxon>Hyphomicrobiales</taxon>
        <taxon>Rhizobiaceae</taxon>
        <taxon>Rhizobium/Agrobacterium group</taxon>
        <taxon>Rhizobium</taxon>
    </lineage>
</organism>
<reference evidence="2 3" key="1">
    <citation type="submission" date="2016-09" db="EMBL/GenBank/DDBJ databases">
        <title>The complete genome sequences of Rhizobium gallicum, symbiovars gallicum and phaseoli, symbionts associated to common bean (Phaseolus vulgaris).</title>
        <authorList>
            <person name="Bustos P."/>
            <person name="Santamaria R.I."/>
            <person name="Perez-Carrascal O.M."/>
            <person name="Juarez S."/>
            <person name="Lozano L."/>
            <person name="Martinez-Flores I."/>
            <person name="Martinez-Romero E."/>
            <person name="Cevallos M."/>
            <person name="Romero D."/>
            <person name="Davila G."/>
            <person name="Gonzalez V."/>
        </authorList>
    </citation>
    <scope>NUCLEOTIDE SEQUENCE [LARGE SCALE GENOMIC DNA]</scope>
    <source>
        <strain evidence="2 3">IE4872</strain>
        <plasmid evidence="3">prgalie4872c</plasmid>
    </source>
</reference>
<geneLocation type="plasmid" evidence="3">
    <name>prgalie4872c</name>
</geneLocation>
<evidence type="ECO:0000256" key="1">
    <source>
        <dbReference type="SAM" id="MobiDB-lite"/>
    </source>
</evidence>
<protein>
    <submittedName>
        <fullName evidence="2">Uncharacterized protein</fullName>
    </submittedName>
</protein>
<sequence>MDLSGQVRREPDDWADSGRRIGSMSRMQAFARTCRNQLSDAKGEAQAAHHREARVPMQEVGADRPAVVTKVL</sequence>